<dbReference type="SMART" id="SM00347">
    <property type="entry name" value="HTH_MARR"/>
    <property type="match status" value="1"/>
</dbReference>
<dbReference type="PANTHER" id="PTHR42756:SF1">
    <property type="entry name" value="TRANSCRIPTIONAL REPRESSOR OF EMRAB OPERON"/>
    <property type="match status" value="1"/>
</dbReference>
<keyword evidence="1" id="KW-0805">Transcription regulation</keyword>
<proteinExistence type="predicted"/>
<dbReference type="InterPro" id="IPR000835">
    <property type="entry name" value="HTH_MarR-typ"/>
</dbReference>
<dbReference type="GO" id="GO:0003700">
    <property type="term" value="F:DNA-binding transcription factor activity"/>
    <property type="evidence" value="ECO:0007669"/>
    <property type="project" value="InterPro"/>
</dbReference>
<dbReference type="InterPro" id="IPR036388">
    <property type="entry name" value="WH-like_DNA-bd_sf"/>
</dbReference>
<dbReference type="Pfam" id="PF12802">
    <property type="entry name" value="MarR_2"/>
    <property type="match status" value="1"/>
</dbReference>
<evidence type="ECO:0000313" key="5">
    <source>
        <dbReference type="EMBL" id="MCJ8013008.1"/>
    </source>
</evidence>
<dbReference type="SUPFAM" id="SSF46785">
    <property type="entry name" value="Winged helix' DNA-binding domain"/>
    <property type="match status" value="1"/>
</dbReference>
<dbReference type="Proteomes" id="UP001139347">
    <property type="component" value="Unassembled WGS sequence"/>
</dbReference>
<evidence type="ECO:0000256" key="2">
    <source>
        <dbReference type="ARBA" id="ARBA00023125"/>
    </source>
</evidence>
<reference evidence="5" key="1">
    <citation type="submission" date="2022-04" db="EMBL/GenBank/DDBJ databases">
        <title>Paenibacillus mangrovi sp. nov., a novel endophytic bacterium isolated from bark of Kandelia candel.</title>
        <authorList>
            <person name="Tuo L."/>
        </authorList>
    </citation>
    <scope>NUCLEOTIDE SEQUENCE</scope>
    <source>
        <strain evidence="5">KQZ6P-2</strain>
    </source>
</reference>
<name>A0A9X2B6R1_9BACL</name>
<dbReference type="InterPro" id="IPR036390">
    <property type="entry name" value="WH_DNA-bd_sf"/>
</dbReference>
<evidence type="ECO:0000259" key="4">
    <source>
        <dbReference type="PROSITE" id="PS50995"/>
    </source>
</evidence>
<feature type="domain" description="HTH marR-type" evidence="4">
    <location>
        <begin position="9"/>
        <end position="141"/>
    </location>
</feature>
<dbReference type="Gene3D" id="1.10.10.10">
    <property type="entry name" value="Winged helix-like DNA-binding domain superfamily/Winged helix DNA-binding domain"/>
    <property type="match status" value="1"/>
</dbReference>
<dbReference type="RefSeq" id="WP_244725913.1">
    <property type="nucleotide sequence ID" value="NZ_JALIRP010000005.1"/>
</dbReference>
<evidence type="ECO:0000256" key="1">
    <source>
        <dbReference type="ARBA" id="ARBA00023015"/>
    </source>
</evidence>
<keyword evidence="6" id="KW-1185">Reference proteome</keyword>
<evidence type="ECO:0000256" key="3">
    <source>
        <dbReference type="ARBA" id="ARBA00023163"/>
    </source>
</evidence>
<sequence length="163" mass="19514">MDLEKEKRMNEVLALFYFAYKTFTEEPDLIIQKYGIQRVHHRILFFVSRFPGLSVNELLELLEISKQALHGPMRILIEKNLMFSKEAEHDRRVKRLFLTDEGEKLEKELSNRQREQLSSIFSQFDADYEKSWIQIMEKLSAKRSGYDVWNQKTNKENIPTEII</sequence>
<protein>
    <submittedName>
        <fullName evidence="5">MarR family transcriptional regulator</fullName>
    </submittedName>
</protein>
<organism evidence="5 6">
    <name type="scientific">Paenibacillus mangrovi</name>
    <dbReference type="NCBI Taxonomy" id="2931978"/>
    <lineage>
        <taxon>Bacteria</taxon>
        <taxon>Bacillati</taxon>
        <taxon>Bacillota</taxon>
        <taxon>Bacilli</taxon>
        <taxon>Bacillales</taxon>
        <taxon>Paenibacillaceae</taxon>
        <taxon>Paenibacillus</taxon>
    </lineage>
</organism>
<comment type="caution">
    <text evidence="5">The sequence shown here is derived from an EMBL/GenBank/DDBJ whole genome shotgun (WGS) entry which is preliminary data.</text>
</comment>
<dbReference type="GO" id="GO:0003677">
    <property type="term" value="F:DNA binding"/>
    <property type="evidence" value="ECO:0007669"/>
    <property type="project" value="UniProtKB-KW"/>
</dbReference>
<dbReference type="AlphaFoldDB" id="A0A9X2B6R1"/>
<dbReference type="PRINTS" id="PR00598">
    <property type="entry name" value="HTHMARR"/>
</dbReference>
<dbReference type="PROSITE" id="PS50995">
    <property type="entry name" value="HTH_MARR_2"/>
    <property type="match status" value="1"/>
</dbReference>
<gene>
    <name evidence="5" type="ORF">MUG84_14820</name>
</gene>
<dbReference type="EMBL" id="JALIRP010000005">
    <property type="protein sequence ID" value="MCJ8013008.1"/>
    <property type="molecule type" value="Genomic_DNA"/>
</dbReference>
<keyword evidence="3" id="KW-0804">Transcription</keyword>
<dbReference type="PANTHER" id="PTHR42756">
    <property type="entry name" value="TRANSCRIPTIONAL REGULATOR, MARR"/>
    <property type="match status" value="1"/>
</dbReference>
<keyword evidence="2" id="KW-0238">DNA-binding</keyword>
<accession>A0A9X2B6R1</accession>
<evidence type="ECO:0000313" key="6">
    <source>
        <dbReference type="Proteomes" id="UP001139347"/>
    </source>
</evidence>